<gene>
    <name evidence="3" type="ORF">VA596_42890</name>
</gene>
<evidence type="ECO:0000313" key="3">
    <source>
        <dbReference type="EMBL" id="MEA5366339.1"/>
    </source>
</evidence>
<evidence type="ECO:0000313" key="4">
    <source>
        <dbReference type="Proteomes" id="UP001304298"/>
    </source>
</evidence>
<sequence length="395" mass="40879">MTAATPKVRLTAVDATRGIALLGMMAVHSLVEESSPGHPSTSFAIFGGRAAATFAVLAGLGIAFMTGRRRVRREDFGPTAAMLAVRGLAIGVIGLALGYTDAELAVVILPYYAILFLFAIPLVLLPSWAVAGVGVAVVAGVPPLTHLLQPRLPEPTLLNNGFAYAAEHPVRLLTELSLTGEYPALSWTAYLCAGIVIGRLTLSRVKVAVALLVTGVTMAVGAAAVSWVLLNRFGGLAAIWAAQPGSVLTAPETTELLNLGGDGTTPTSTAWWLAVDGPHTGTAPDLVGTTGAAMALLGLLLLLGRLRVAKVVFAPLAAAGSMTLTFYTAHIMFLNSDYDVYTSGVGYALQVVGVLVVGLAWRATAGKGPLEALVTALATRAKRWVAPEPRLQVAT</sequence>
<feature type="transmembrane region" description="Helical" evidence="1">
    <location>
        <begin position="340"/>
        <end position="361"/>
    </location>
</feature>
<feature type="transmembrane region" description="Helical" evidence="1">
    <location>
        <begin position="311"/>
        <end position="334"/>
    </location>
</feature>
<dbReference type="Pfam" id="PF07786">
    <property type="entry name" value="HGSNAT_cat"/>
    <property type="match status" value="1"/>
</dbReference>
<dbReference type="InterPro" id="IPR012429">
    <property type="entry name" value="HGSNAT_cat"/>
</dbReference>
<feature type="transmembrane region" description="Helical" evidence="1">
    <location>
        <begin position="184"/>
        <end position="202"/>
    </location>
</feature>
<organism evidence="3 4">
    <name type="scientific">Amycolatopsis heterodermiae</name>
    <dbReference type="NCBI Taxonomy" id="3110235"/>
    <lineage>
        <taxon>Bacteria</taxon>
        <taxon>Bacillati</taxon>
        <taxon>Actinomycetota</taxon>
        <taxon>Actinomycetes</taxon>
        <taxon>Pseudonocardiales</taxon>
        <taxon>Pseudonocardiaceae</taxon>
        <taxon>Amycolatopsis</taxon>
    </lineage>
</organism>
<comment type="caution">
    <text evidence="3">The sequence shown here is derived from an EMBL/GenBank/DDBJ whole genome shotgun (WGS) entry which is preliminary data.</text>
</comment>
<feature type="domain" description="Heparan-alpha-glucosaminide N-acetyltransferase catalytic" evidence="2">
    <location>
        <begin position="9"/>
        <end position="207"/>
    </location>
</feature>
<dbReference type="EMBL" id="JAYFSI010000015">
    <property type="protein sequence ID" value="MEA5366339.1"/>
    <property type="molecule type" value="Genomic_DNA"/>
</dbReference>
<feature type="transmembrane region" description="Helical" evidence="1">
    <location>
        <begin position="104"/>
        <end position="124"/>
    </location>
</feature>
<feature type="transmembrane region" description="Helical" evidence="1">
    <location>
        <begin position="12"/>
        <end position="31"/>
    </location>
</feature>
<accession>A0ABU5RL98</accession>
<protein>
    <submittedName>
        <fullName evidence="3">Heparan-alpha-glucosaminide N-acetyltransferase domain-containing protein</fullName>
    </submittedName>
</protein>
<keyword evidence="1" id="KW-1133">Transmembrane helix</keyword>
<feature type="transmembrane region" description="Helical" evidence="1">
    <location>
        <begin position="129"/>
        <end position="148"/>
    </location>
</feature>
<keyword evidence="4" id="KW-1185">Reference proteome</keyword>
<feature type="transmembrane region" description="Helical" evidence="1">
    <location>
        <begin position="286"/>
        <end position="304"/>
    </location>
</feature>
<keyword evidence="1" id="KW-0472">Membrane</keyword>
<feature type="transmembrane region" description="Helical" evidence="1">
    <location>
        <begin position="209"/>
        <end position="230"/>
    </location>
</feature>
<proteinExistence type="predicted"/>
<reference evidence="3 4" key="1">
    <citation type="submission" date="2023-12" db="EMBL/GenBank/DDBJ databases">
        <title>Amycolatopsis sp. V23-08.</title>
        <authorList>
            <person name="Somphong A."/>
        </authorList>
    </citation>
    <scope>NUCLEOTIDE SEQUENCE [LARGE SCALE GENOMIC DNA]</scope>
    <source>
        <strain evidence="3 4">V23-08</strain>
    </source>
</reference>
<feature type="transmembrane region" description="Helical" evidence="1">
    <location>
        <begin position="76"/>
        <end position="98"/>
    </location>
</feature>
<name>A0ABU5RL98_9PSEU</name>
<dbReference type="RefSeq" id="WP_323335517.1">
    <property type="nucleotide sequence ID" value="NZ_JAYFSI010000015.1"/>
</dbReference>
<feature type="transmembrane region" description="Helical" evidence="1">
    <location>
        <begin position="43"/>
        <end position="64"/>
    </location>
</feature>
<evidence type="ECO:0000259" key="2">
    <source>
        <dbReference type="Pfam" id="PF07786"/>
    </source>
</evidence>
<evidence type="ECO:0000256" key="1">
    <source>
        <dbReference type="SAM" id="Phobius"/>
    </source>
</evidence>
<dbReference type="Proteomes" id="UP001304298">
    <property type="component" value="Unassembled WGS sequence"/>
</dbReference>
<keyword evidence="1" id="KW-0812">Transmembrane</keyword>